<sequence length="91" mass="10124">MVETPVSEAKKELLRQLDKVFLVDSRSKQFYVDYAMKLSDEDALDIAADLFIALNDRSDLAASNSLLTSCFKCLRGEVGTGKGPIQEKDYS</sequence>
<comment type="caution">
    <text evidence="1">The sequence shown here is derived from an EMBL/GenBank/DDBJ whole genome shotgun (WGS) entry which is preliminary data.</text>
</comment>
<evidence type="ECO:0000313" key="1">
    <source>
        <dbReference type="EMBL" id="OGM99511.1"/>
    </source>
</evidence>
<dbReference type="Proteomes" id="UP000177117">
    <property type="component" value="Unassembled WGS sequence"/>
</dbReference>
<name>A0A1F8EF95_9BACT</name>
<reference evidence="1 2" key="1">
    <citation type="journal article" date="2016" name="Nat. Commun.">
        <title>Thousands of microbial genomes shed light on interconnected biogeochemical processes in an aquifer system.</title>
        <authorList>
            <person name="Anantharaman K."/>
            <person name="Brown C.T."/>
            <person name="Hug L.A."/>
            <person name="Sharon I."/>
            <person name="Castelle C.J."/>
            <person name="Probst A.J."/>
            <person name="Thomas B.C."/>
            <person name="Singh A."/>
            <person name="Wilkins M.J."/>
            <person name="Karaoz U."/>
            <person name="Brodie E.L."/>
            <person name="Williams K.H."/>
            <person name="Hubbard S.S."/>
            <person name="Banfield J.F."/>
        </authorList>
    </citation>
    <scope>NUCLEOTIDE SEQUENCE [LARGE SCALE GENOMIC DNA]</scope>
</reference>
<dbReference type="EMBL" id="MGJD01000043">
    <property type="protein sequence ID" value="OGM99511.1"/>
    <property type="molecule type" value="Genomic_DNA"/>
</dbReference>
<accession>A0A1F8EF95</accession>
<proteinExistence type="predicted"/>
<organism evidence="1 2">
    <name type="scientific">Candidatus Yanofskybacteria bacterium RIFCSPHIGHO2_01_FULL_41_53</name>
    <dbReference type="NCBI Taxonomy" id="1802663"/>
    <lineage>
        <taxon>Bacteria</taxon>
        <taxon>Candidatus Yanofskyibacteriota</taxon>
    </lineage>
</organism>
<protein>
    <submittedName>
        <fullName evidence="1">Uncharacterized protein</fullName>
    </submittedName>
</protein>
<gene>
    <name evidence="1" type="ORF">A2650_01315</name>
</gene>
<dbReference type="AlphaFoldDB" id="A0A1F8EF95"/>
<evidence type="ECO:0000313" key="2">
    <source>
        <dbReference type="Proteomes" id="UP000177117"/>
    </source>
</evidence>